<keyword evidence="3" id="KW-1185">Reference proteome</keyword>
<feature type="region of interest" description="Disordered" evidence="1">
    <location>
        <begin position="1"/>
        <end position="62"/>
    </location>
</feature>
<dbReference type="Proteomes" id="UP001307889">
    <property type="component" value="Chromosome 12"/>
</dbReference>
<evidence type="ECO:0000256" key="1">
    <source>
        <dbReference type="SAM" id="MobiDB-lite"/>
    </source>
</evidence>
<accession>A0ABN7BAH0</accession>
<sequence length="139" mass="14449">MADMSKDLGIGSSTNSTGGGWSIQVVPNQSFDTMGSANDRTSLDGKNPVCRAKGRKGGKSAGTASLCAAPSAHSFLLRLLAPFSSTFCPTNSVDVEHGASHRPSGGLCSKCERGKMVARFCVKNKEISSIPMRADLAVL</sequence>
<gene>
    <name evidence="2" type="ORF">NTJ_13454</name>
</gene>
<evidence type="ECO:0000313" key="3">
    <source>
        <dbReference type="Proteomes" id="UP001307889"/>
    </source>
</evidence>
<feature type="compositionally biased region" description="Polar residues" evidence="1">
    <location>
        <begin position="25"/>
        <end position="40"/>
    </location>
</feature>
<dbReference type="EMBL" id="AP028920">
    <property type="protein sequence ID" value="BET00638.1"/>
    <property type="molecule type" value="Genomic_DNA"/>
</dbReference>
<evidence type="ECO:0000313" key="2">
    <source>
        <dbReference type="EMBL" id="BET00638.1"/>
    </source>
</evidence>
<organism evidence="2 3">
    <name type="scientific">Nesidiocoris tenuis</name>
    <dbReference type="NCBI Taxonomy" id="355587"/>
    <lineage>
        <taxon>Eukaryota</taxon>
        <taxon>Metazoa</taxon>
        <taxon>Ecdysozoa</taxon>
        <taxon>Arthropoda</taxon>
        <taxon>Hexapoda</taxon>
        <taxon>Insecta</taxon>
        <taxon>Pterygota</taxon>
        <taxon>Neoptera</taxon>
        <taxon>Paraneoptera</taxon>
        <taxon>Hemiptera</taxon>
        <taxon>Heteroptera</taxon>
        <taxon>Panheteroptera</taxon>
        <taxon>Cimicomorpha</taxon>
        <taxon>Miridae</taxon>
        <taxon>Dicyphina</taxon>
        <taxon>Nesidiocoris</taxon>
    </lineage>
</organism>
<name>A0ABN7BAH0_9HEMI</name>
<proteinExistence type="predicted"/>
<reference evidence="2 3" key="1">
    <citation type="submission" date="2023-09" db="EMBL/GenBank/DDBJ databases">
        <title>Nesidiocoris tenuis whole genome shotgun sequence.</title>
        <authorList>
            <person name="Shibata T."/>
            <person name="Shimoda M."/>
            <person name="Kobayashi T."/>
            <person name="Uehara T."/>
        </authorList>
    </citation>
    <scope>NUCLEOTIDE SEQUENCE [LARGE SCALE GENOMIC DNA]</scope>
    <source>
        <strain evidence="2 3">Japan</strain>
    </source>
</reference>
<protein>
    <submittedName>
        <fullName evidence="2">Uncharacterized protein</fullName>
    </submittedName>
</protein>